<dbReference type="PANTHER" id="PTHR47126">
    <property type="entry name" value="5'-ADENYLYLSULFATE REDUCTASE-LIKE 7"/>
    <property type="match status" value="1"/>
</dbReference>
<dbReference type="eggNOG" id="KOG2640">
    <property type="taxonomic scope" value="Eukaryota"/>
</dbReference>
<reference evidence="4" key="1">
    <citation type="submission" date="2015-04" db="UniProtKB">
        <authorList>
            <consortium name="EnsemblPlants"/>
        </authorList>
    </citation>
    <scope>IDENTIFICATION</scope>
</reference>
<keyword evidence="5" id="KW-1185">Reference proteome</keyword>
<evidence type="ECO:0000313" key="4">
    <source>
        <dbReference type="EnsemblPlants" id="OGLUM03G37860.1"/>
    </source>
</evidence>
<dbReference type="Proteomes" id="UP000026961">
    <property type="component" value="Chromosome 3"/>
</dbReference>
<dbReference type="Pfam" id="PF00085">
    <property type="entry name" value="Thioredoxin"/>
    <property type="match status" value="1"/>
</dbReference>
<organism evidence="4">
    <name type="scientific">Oryza glumipatula</name>
    <dbReference type="NCBI Taxonomy" id="40148"/>
    <lineage>
        <taxon>Eukaryota</taxon>
        <taxon>Viridiplantae</taxon>
        <taxon>Streptophyta</taxon>
        <taxon>Embryophyta</taxon>
        <taxon>Tracheophyta</taxon>
        <taxon>Spermatophyta</taxon>
        <taxon>Magnoliopsida</taxon>
        <taxon>Liliopsida</taxon>
        <taxon>Poales</taxon>
        <taxon>Poaceae</taxon>
        <taxon>BOP clade</taxon>
        <taxon>Oryzoideae</taxon>
        <taxon>Oryzeae</taxon>
        <taxon>Oryzinae</taxon>
        <taxon>Oryza</taxon>
    </lineage>
</organism>
<protein>
    <recommendedName>
        <fullName evidence="3">Thioredoxin domain-containing protein</fullName>
    </recommendedName>
</protein>
<feature type="chain" id="PRO_5002352306" description="Thioredoxin domain-containing protein" evidence="2">
    <location>
        <begin position="22"/>
        <end position="644"/>
    </location>
</feature>
<dbReference type="Gene3D" id="3.40.30.10">
    <property type="entry name" value="Glutaredoxin"/>
    <property type="match status" value="1"/>
</dbReference>
<reference evidence="4" key="2">
    <citation type="submission" date="2018-05" db="EMBL/GenBank/DDBJ databases">
        <title>OgluRS3 (Oryza glumaepatula Reference Sequence Version 3).</title>
        <authorList>
            <person name="Zhang J."/>
            <person name="Kudrna D."/>
            <person name="Lee S."/>
            <person name="Talag J."/>
            <person name="Welchert J."/>
            <person name="Wing R.A."/>
        </authorList>
    </citation>
    <scope>NUCLEOTIDE SEQUENCE [LARGE SCALE GENOMIC DNA]</scope>
</reference>
<dbReference type="PROSITE" id="PS51352">
    <property type="entry name" value="THIOREDOXIN_2"/>
    <property type="match status" value="1"/>
</dbReference>
<dbReference type="InterPro" id="IPR044794">
    <property type="entry name" value="APRL5/7"/>
</dbReference>
<keyword evidence="1" id="KW-0812">Transmembrane</keyword>
<dbReference type="Gramene" id="OGLUM03G37860.1">
    <property type="protein sequence ID" value="OGLUM03G37860.1"/>
    <property type="gene ID" value="OGLUM03G37860"/>
</dbReference>
<keyword evidence="1" id="KW-1133">Transmembrane helix</keyword>
<keyword evidence="2" id="KW-0732">Signal</keyword>
<dbReference type="Pfam" id="PF20705">
    <property type="entry name" value="DUF6821"/>
    <property type="match status" value="1"/>
</dbReference>
<sequence>MTRCAVVAAVAAVLLVAGAAAAGGGEEEEAPSTCARRGPGFVDALASRCPCIRIEPSPPVEVRGEAIDKELNLRRRGVTYSVLFYAAWCPFSSKFRPIFEALSTMFPQIYHFTVEESSAMPSLFSRYGVRGFPTILLVNETTMVRYRGPKDLSSLVDFYKETTGFDPIAYFDVDHQDSTGDFRPVTPGDRSLRKIAKDEPFVLLAVLFIILKVAAHFVPIVVSHLKTFLVVRVQNLNLGIRRGSSQLLERALNVLDVKRLCSKLRLSNKTRDLRKGASMWEPHGHVNSEGLTLLYTRNTFCVADAMPNLVVKITTPEAGAADSCLIYCDCYMYITEANKMFLEDAPFVCESIVYWRFIRWHPNPSTATVKIFNEGLSAVQFDMSRGTASMDAISLDEWELLPDNKSSYFMEEFTSDHGTVGGKDDQFLFGASLIMINMDHFTPASHPSPYDCILDDETKNIFLPIHVSEEVYVGDPVIKFKDIDVVKIESYREEFVPKVTEIFDAEEEAEMIKSPVSAEEVDVDDDDEVMAMVAPDQCVEEEEGAQKDKEHNGFSVGKLRVNGVGALCSFGVAAATLCIFLLGGRQQQLHKTQNQKTPFQMYADNERIQQVVQQASRLNQAVSTVMGGASTRASISFGGYYDGF</sequence>
<dbReference type="CDD" id="cd02999">
    <property type="entry name" value="PDI_a_ERp44_like"/>
    <property type="match status" value="1"/>
</dbReference>
<evidence type="ECO:0000259" key="3">
    <source>
        <dbReference type="PROSITE" id="PS51352"/>
    </source>
</evidence>
<dbReference type="EnsemblPlants" id="OGLUM03G37860.1">
    <property type="protein sequence ID" value="OGLUM03G37860.1"/>
    <property type="gene ID" value="OGLUM03G37860"/>
</dbReference>
<evidence type="ECO:0000256" key="2">
    <source>
        <dbReference type="SAM" id="SignalP"/>
    </source>
</evidence>
<keyword evidence="1" id="KW-0472">Membrane</keyword>
<dbReference type="AlphaFoldDB" id="A0A0D9ZEQ1"/>
<dbReference type="HOGENOM" id="CLU_028501_0_0_1"/>
<feature type="signal peptide" evidence="2">
    <location>
        <begin position="1"/>
        <end position="21"/>
    </location>
</feature>
<evidence type="ECO:0000256" key="1">
    <source>
        <dbReference type="SAM" id="Phobius"/>
    </source>
</evidence>
<name>A0A0D9ZEQ1_9ORYZ</name>
<feature type="transmembrane region" description="Helical" evidence="1">
    <location>
        <begin position="201"/>
        <end position="222"/>
    </location>
</feature>
<dbReference type="InterPro" id="IPR036249">
    <property type="entry name" value="Thioredoxin-like_sf"/>
</dbReference>
<dbReference type="InterPro" id="IPR049224">
    <property type="entry name" value="DUF6821"/>
</dbReference>
<dbReference type="PANTHER" id="PTHR47126:SF3">
    <property type="entry name" value="5'-ADENYLYLSULFATE REDUCTASE-LIKE 5"/>
    <property type="match status" value="1"/>
</dbReference>
<feature type="domain" description="Thioredoxin" evidence="3">
    <location>
        <begin position="51"/>
        <end position="164"/>
    </location>
</feature>
<dbReference type="InterPro" id="IPR013766">
    <property type="entry name" value="Thioredoxin_domain"/>
</dbReference>
<accession>A0A0D9ZEQ1</accession>
<proteinExistence type="predicted"/>
<feature type="transmembrane region" description="Helical" evidence="1">
    <location>
        <begin position="564"/>
        <end position="584"/>
    </location>
</feature>
<dbReference type="SUPFAM" id="SSF52833">
    <property type="entry name" value="Thioredoxin-like"/>
    <property type="match status" value="1"/>
</dbReference>
<evidence type="ECO:0000313" key="5">
    <source>
        <dbReference type="Proteomes" id="UP000026961"/>
    </source>
</evidence>